<comment type="similarity">
    <text evidence="2">Belongs to the zinc-containing alcohol dehydrogenase family.</text>
</comment>
<evidence type="ECO:0000256" key="4">
    <source>
        <dbReference type="ARBA" id="ARBA00022833"/>
    </source>
</evidence>
<sequence>MALYAQISPPRDLVAGRAAAIDVPNLDPEAVRTCGQADPIVGSAGKDPLHGIMIPRGFPNYIMIPDRQIPTKAFVVDAPGASFVLPDVVLDEVRPHEVLVEMSTGLCHTDIVVQQGAIPIGEYPAVLGPEGAGMVRRVGSSVKDKNLAEGDQVFLSFTTCDSCHSCEEGHLGFCRQFMPLNFAGVRGISAADSPISTKDGKPIRGQFFGQSSMGKLAIVSETSIVKSPAGLKITDADMGPLSPLGCGYLTGAGTIFNVLKSRPSDSLVVLGMGAVGLSALLAARAQGVKNVVAVDLVDAKLELATSLGASHTLNTTQVPDLAHGLREMFPNGVDHVVDTTGVAPLLESSVKALGHAGTLVIVGVARAGSVVNIGPLDLMVNCKRIIGAIEGSSNPAVLLPQLLDLYKQGNFPIDKLAKVYDINSLDQALEDLHSGKVIKPVIKWMDL</sequence>
<dbReference type="GO" id="GO:0020037">
    <property type="term" value="F:heme binding"/>
    <property type="evidence" value="ECO:0007669"/>
    <property type="project" value="InterPro"/>
</dbReference>
<dbReference type="AlphaFoldDB" id="A0A9W9LRR2"/>
<evidence type="ECO:0000256" key="2">
    <source>
        <dbReference type="ARBA" id="ARBA00008072"/>
    </source>
</evidence>
<dbReference type="CDD" id="cd08278">
    <property type="entry name" value="benzyl_alcohol_DH"/>
    <property type="match status" value="1"/>
</dbReference>
<dbReference type="EMBL" id="JAPQKO010000003">
    <property type="protein sequence ID" value="KAJ5172931.1"/>
    <property type="molecule type" value="Genomic_DNA"/>
</dbReference>
<accession>A0A9W9LRR2</accession>
<keyword evidence="3 7" id="KW-0479">Metal-binding</keyword>
<keyword evidence="7" id="KW-0349">Heme</keyword>
<evidence type="ECO:0000313" key="10">
    <source>
        <dbReference type="Proteomes" id="UP001146351"/>
    </source>
</evidence>
<evidence type="ECO:0000256" key="7">
    <source>
        <dbReference type="PROSITE-ProRule" id="PRU00433"/>
    </source>
</evidence>
<dbReference type="Gene3D" id="3.90.180.10">
    <property type="entry name" value="Medium-chain alcohol dehydrogenases, catalytic domain"/>
    <property type="match status" value="1"/>
</dbReference>
<keyword evidence="5" id="KW-0560">Oxidoreductase</keyword>
<dbReference type="OrthoDB" id="1560166at2759"/>
<evidence type="ECO:0000313" key="9">
    <source>
        <dbReference type="EMBL" id="KAJ5172931.1"/>
    </source>
</evidence>
<dbReference type="InterPro" id="IPR013154">
    <property type="entry name" value="ADH-like_N"/>
</dbReference>
<comment type="cofactor">
    <cofactor evidence="1">
        <name>Zn(2+)</name>
        <dbReference type="ChEBI" id="CHEBI:29105"/>
    </cofactor>
</comment>
<dbReference type="GO" id="GO:0016491">
    <property type="term" value="F:oxidoreductase activity"/>
    <property type="evidence" value="ECO:0007669"/>
    <property type="project" value="UniProtKB-KW"/>
</dbReference>
<keyword evidence="10" id="KW-1185">Reference proteome</keyword>
<dbReference type="Pfam" id="PF00107">
    <property type="entry name" value="ADH_zinc_N"/>
    <property type="match status" value="1"/>
</dbReference>
<feature type="domain" description="Cytochrome c" evidence="8">
    <location>
        <begin position="145"/>
        <end position="312"/>
    </location>
</feature>
<dbReference type="GO" id="GO:0046872">
    <property type="term" value="F:metal ion binding"/>
    <property type="evidence" value="ECO:0007669"/>
    <property type="project" value="UniProtKB-KW"/>
</dbReference>
<dbReference type="InterPro" id="IPR013149">
    <property type="entry name" value="ADH-like_C"/>
</dbReference>
<dbReference type="GO" id="GO:0009055">
    <property type="term" value="F:electron transfer activity"/>
    <property type="evidence" value="ECO:0007669"/>
    <property type="project" value="InterPro"/>
</dbReference>
<dbReference type="Pfam" id="PF08240">
    <property type="entry name" value="ADH_N"/>
    <property type="match status" value="1"/>
</dbReference>
<keyword evidence="4" id="KW-0862">Zinc</keyword>
<organism evidence="9 10">
    <name type="scientific">Penicillium capsulatum</name>
    <dbReference type="NCBI Taxonomy" id="69766"/>
    <lineage>
        <taxon>Eukaryota</taxon>
        <taxon>Fungi</taxon>
        <taxon>Dikarya</taxon>
        <taxon>Ascomycota</taxon>
        <taxon>Pezizomycotina</taxon>
        <taxon>Eurotiomycetes</taxon>
        <taxon>Eurotiomycetidae</taxon>
        <taxon>Eurotiales</taxon>
        <taxon>Aspergillaceae</taxon>
        <taxon>Penicillium</taxon>
    </lineage>
</organism>
<comment type="caution">
    <text evidence="9">The sequence shown here is derived from an EMBL/GenBank/DDBJ whole genome shotgun (WGS) entry which is preliminary data.</text>
</comment>
<dbReference type="PANTHER" id="PTHR43350:SF20">
    <property type="entry name" value="ENOYL REDUCTASE (ER) DOMAIN-CONTAINING PROTEIN"/>
    <property type="match status" value="1"/>
</dbReference>
<dbReference type="SUPFAM" id="SSF50129">
    <property type="entry name" value="GroES-like"/>
    <property type="match status" value="1"/>
</dbReference>
<evidence type="ECO:0000259" key="8">
    <source>
        <dbReference type="PROSITE" id="PS51007"/>
    </source>
</evidence>
<dbReference type="InterPro" id="IPR009056">
    <property type="entry name" value="Cyt_c-like_dom"/>
</dbReference>
<dbReference type="PROSITE" id="PS51007">
    <property type="entry name" value="CYTC"/>
    <property type="match status" value="1"/>
</dbReference>
<dbReference type="Proteomes" id="UP001146351">
    <property type="component" value="Unassembled WGS sequence"/>
</dbReference>
<dbReference type="SMART" id="SM00829">
    <property type="entry name" value="PKS_ER"/>
    <property type="match status" value="1"/>
</dbReference>
<dbReference type="InterPro" id="IPR011032">
    <property type="entry name" value="GroES-like_sf"/>
</dbReference>
<dbReference type="InterPro" id="IPR020843">
    <property type="entry name" value="ER"/>
</dbReference>
<dbReference type="SUPFAM" id="SSF51735">
    <property type="entry name" value="NAD(P)-binding Rossmann-fold domains"/>
    <property type="match status" value="1"/>
</dbReference>
<evidence type="ECO:0000256" key="3">
    <source>
        <dbReference type="ARBA" id="ARBA00022723"/>
    </source>
</evidence>
<keyword evidence="6 7" id="KW-0408">Iron</keyword>
<name>A0A9W9LRR2_9EURO</name>
<reference evidence="9" key="1">
    <citation type="submission" date="2022-11" db="EMBL/GenBank/DDBJ databases">
        <authorList>
            <person name="Petersen C."/>
        </authorList>
    </citation>
    <scope>NUCLEOTIDE SEQUENCE</scope>
    <source>
        <strain evidence="9">IBT 21917</strain>
    </source>
</reference>
<evidence type="ECO:0000256" key="1">
    <source>
        <dbReference type="ARBA" id="ARBA00001947"/>
    </source>
</evidence>
<proteinExistence type="inferred from homology"/>
<protein>
    <submittedName>
        <fullName evidence="9">Polyketide synthase enoylreductase</fullName>
    </submittedName>
</protein>
<evidence type="ECO:0000256" key="6">
    <source>
        <dbReference type="ARBA" id="ARBA00023004"/>
    </source>
</evidence>
<dbReference type="InterPro" id="IPR036291">
    <property type="entry name" value="NAD(P)-bd_dom_sf"/>
</dbReference>
<evidence type="ECO:0000256" key="5">
    <source>
        <dbReference type="ARBA" id="ARBA00023002"/>
    </source>
</evidence>
<gene>
    <name evidence="9" type="ORF">N7492_005524</name>
</gene>
<dbReference type="Gene3D" id="3.40.50.720">
    <property type="entry name" value="NAD(P)-binding Rossmann-like Domain"/>
    <property type="match status" value="1"/>
</dbReference>
<reference evidence="9" key="2">
    <citation type="journal article" date="2023" name="IMA Fungus">
        <title>Comparative genomic study of the Penicillium genus elucidates a diverse pangenome and 15 lateral gene transfer events.</title>
        <authorList>
            <person name="Petersen C."/>
            <person name="Sorensen T."/>
            <person name="Nielsen M.R."/>
            <person name="Sondergaard T.E."/>
            <person name="Sorensen J.L."/>
            <person name="Fitzpatrick D.A."/>
            <person name="Frisvad J.C."/>
            <person name="Nielsen K.L."/>
        </authorList>
    </citation>
    <scope>NUCLEOTIDE SEQUENCE</scope>
    <source>
        <strain evidence="9">IBT 21917</strain>
    </source>
</reference>
<dbReference type="PANTHER" id="PTHR43350">
    <property type="entry name" value="NAD-DEPENDENT ALCOHOL DEHYDROGENASE"/>
    <property type="match status" value="1"/>
</dbReference>